<dbReference type="Gene3D" id="3.40.50.300">
    <property type="entry name" value="P-loop containing nucleotide triphosphate hydrolases"/>
    <property type="match status" value="1"/>
</dbReference>
<reference evidence="7 8" key="1">
    <citation type="submission" date="2019-09" db="EMBL/GenBank/DDBJ databases">
        <title>Wenzhouxiangella sp. Genome sequencing and assembly.</title>
        <authorList>
            <person name="Zhang R."/>
        </authorList>
    </citation>
    <scope>NUCLEOTIDE SEQUENCE [LARGE SCALE GENOMIC DNA]</scope>
    <source>
        <strain evidence="7 8">W260</strain>
    </source>
</reference>
<dbReference type="PANTHER" id="PTHR30448:SF0">
    <property type="entry name" value="RNASE ADAPTER PROTEIN RAPZ"/>
    <property type="match status" value="1"/>
</dbReference>
<dbReference type="HAMAP" id="MF_00636">
    <property type="entry name" value="RapZ_like"/>
    <property type="match status" value="1"/>
</dbReference>
<organism evidence="7 8">
    <name type="scientific">Marinihelvus fidelis</name>
    <dbReference type="NCBI Taxonomy" id="2613842"/>
    <lineage>
        <taxon>Bacteria</taxon>
        <taxon>Pseudomonadati</taxon>
        <taxon>Pseudomonadota</taxon>
        <taxon>Gammaproteobacteria</taxon>
        <taxon>Chromatiales</taxon>
        <taxon>Wenzhouxiangellaceae</taxon>
        <taxon>Marinihelvus</taxon>
    </lineage>
</organism>
<dbReference type="PIRSF" id="PIRSF005052">
    <property type="entry name" value="P-loopkin"/>
    <property type="match status" value="1"/>
</dbReference>
<evidence type="ECO:0000313" key="8">
    <source>
        <dbReference type="Proteomes" id="UP000325372"/>
    </source>
</evidence>
<dbReference type="GO" id="GO:0005525">
    <property type="term" value="F:GTP binding"/>
    <property type="evidence" value="ECO:0007669"/>
    <property type="project" value="UniProtKB-UniRule"/>
</dbReference>
<evidence type="ECO:0000256" key="4">
    <source>
        <dbReference type="HAMAP-Rule" id="MF_00636"/>
    </source>
</evidence>
<evidence type="ECO:0000259" key="6">
    <source>
        <dbReference type="Pfam" id="PF22740"/>
    </source>
</evidence>
<dbReference type="Pfam" id="PF22740">
    <property type="entry name" value="PapZ_C"/>
    <property type="match status" value="1"/>
</dbReference>
<evidence type="ECO:0000313" key="7">
    <source>
        <dbReference type="EMBL" id="KAA9133425.1"/>
    </source>
</evidence>
<sequence length="290" mass="32597">MNTEAQPQIVIVSGLSGAGKSTALKALEDMGFHCIDNLPARLMNDFANHVREDRELYRKVALGIDARAPGLKLDDVPGWLDGLRESGLNAQLLFLGADDATLVKRFSKTRRRHPLSQDQRGLKSAIAHERELLRPVADAADHVIDTSTINIHQLTHETWKCVARDSRDMTVVLQSFGFSHGAPTDVDFLFDARCLPNPHWDKSLRPKTGRDAGVAEWLQQEPLVQKMGDDILAYLKTWLPEFERVHRAFVTVGIGCTGGRHRSVYLAERLKRELSEDYPEVVLHHRELSS</sequence>
<dbReference type="InterPro" id="IPR053930">
    <property type="entry name" value="RapZ-like_N"/>
</dbReference>
<evidence type="ECO:0000259" key="5">
    <source>
        <dbReference type="Pfam" id="PF03668"/>
    </source>
</evidence>
<dbReference type="RefSeq" id="WP_150862985.1">
    <property type="nucleotide sequence ID" value="NZ_VYXP01000002.1"/>
</dbReference>
<name>A0A5N0TEG2_9GAMM</name>
<protein>
    <submittedName>
        <fullName evidence="7">RNase adapter RapZ</fullName>
    </submittedName>
</protein>
<dbReference type="Pfam" id="PF03668">
    <property type="entry name" value="RapZ-like_N"/>
    <property type="match status" value="1"/>
</dbReference>
<dbReference type="InterPro" id="IPR027417">
    <property type="entry name" value="P-loop_NTPase"/>
</dbReference>
<evidence type="ECO:0000256" key="1">
    <source>
        <dbReference type="ARBA" id="ARBA00022741"/>
    </source>
</evidence>
<dbReference type="PANTHER" id="PTHR30448">
    <property type="entry name" value="RNASE ADAPTER PROTEIN RAPZ"/>
    <property type="match status" value="1"/>
</dbReference>
<keyword evidence="8" id="KW-1185">Reference proteome</keyword>
<feature type="binding site" evidence="4">
    <location>
        <begin position="14"/>
        <end position="21"/>
    </location>
    <ligand>
        <name>ATP</name>
        <dbReference type="ChEBI" id="CHEBI:30616"/>
    </ligand>
</feature>
<feature type="domain" description="RapZ-like N-terminal" evidence="5">
    <location>
        <begin position="8"/>
        <end position="159"/>
    </location>
</feature>
<dbReference type="EMBL" id="VYXP01000002">
    <property type="protein sequence ID" value="KAA9133425.1"/>
    <property type="molecule type" value="Genomic_DNA"/>
</dbReference>
<dbReference type="GO" id="GO:0005524">
    <property type="term" value="F:ATP binding"/>
    <property type="evidence" value="ECO:0007669"/>
    <property type="project" value="UniProtKB-UniRule"/>
</dbReference>
<keyword evidence="2 4" id="KW-0067">ATP-binding</keyword>
<dbReference type="SUPFAM" id="SSF52540">
    <property type="entry name" value="P-loop containing nucleoside triphosphate hydrolases"/>
    <property type="match status" value="1"/>
</dbReference>
<keyword evidence="1 4" id="KW-0547">Nucleotide-binding</keyword>
<dbReference type="Proteomes" id="UP000325372">
    <property type="component" value="Unassembled WGS sequence"/>
</dbReference>
<feature type="domain" description="RapZ C-terminal" evidence="6">
    <location>
        <begin position="169"/>
        <end position="288"/>
    </location>
</feature>
<proteinExistence type="inferred from homology"/>
<gene>
    <name evidence="7" type="primary">rapZ</name>
    <name evidence="7" type="ORF">F3N42_03490</name>
</gene>
<evidence type="ECO:0000256" key="2">
    <source>
        <dbReference type="ARBA" id="ARBA00022840"/>
    </source>
</evidence>
<feature type="binding site" evidence="4">
    <location>
        <begin position="65"/>
        <end position="68"/>
    </location>
    <ligand>
        <name>GTP</name>
        <dbReference type="ChEBI" id="CHEBI:37565"/>
    </ligand>
</feature>
<dbReference type="InterPro" id="IPR053931">
    <property type="entry name" value="RapZ_C"/>
</dbReference>
<dbReference type="InterPro" id="IPR005337">
    <property type="entry name" value="RapZ-like"/>
</dbReference>
<accession>A0A5N0TEG2</accession>
<keyword evidence="3 4" id="KW-0342">GTP-binding</keyword>
<comment type="caution">
    <text evidence="7">The sequence shown here is derived from an EMBL/GenBank/DDBJ whole genome shotgun (WGS) entry which is preliminary data.</text>
</comment>
<evidence type="ECO:0000256" key="3">
    <source>
        <dbReference type="ARBA" id="ARBA00023134"/>
    </source>
</evidence>
<dbReference type="AlphaFoldDB" id="A0A5N0TEG2"/>
<dbReference type="NCBIfam" id="NF003828">
    <property type="entry name" value="PRK05416.1"/>
    <property type="match status" value="1"/>
</dbReference>